<dbReference type="EC" id="2.1.1.170" evidence="6"/>
<evidence type="ECO:0000256" key="1">
    <source>
        <dbReference type="ARBA" id="ARBA00022490"/>
    </source>
</evidence>
<keyword evidence="1 6" id="KW-0963">Cytoplasm</keyword>
<dbReference type="PIRSF" id="PIRSF003078">
    <property type="entry name" value="GidB"/>
    <property type="match status" value="1"/>
</dbReference>
<evidence type="ECO:0000256" key="4">
    <source>
        <dbReference type="ARBA" id="ARBA00022679"/>
    </source>
</evidence>
<keyword evidence="3 6" id="KW-0489">Methyltransferase</keyword>
<protein>
    <recommendedName>
        <fullName evidence="6">Ribosomal RNA small subunit methyltransferase G</fullName>
        <ecNumber evidence="6">2.1.1.170</ecNumber>
    </recommendedName>
    <alternativeName>
        <fullName evidence="6">16S rRNA 7-methylguanosine methyltransferase</fullName>
        <shortName evidence="6">16S rRNA m7G methyltransferase</shortName>
    </alternativeName>
</protein>
<comment type="similarity">
    <text evidence="6">Belongs to the methyltransferase superfamily. RNA methyltransferase RsmG family.</text>
</comment>
<evidence type="ECO:0000256" key="5">
    <source>
        <dbReference type="ARBA" id="ARBA00022691"/>
    </source>
</evidence>
<comment type="subcellular location">
    <subcellularLocation>
        <location evidence="6">Cytoplasm</location>
    </subcellularLocation>
</comment>
<dbReference type="NCBIfam" id="TIGR00138">
    <property type="entry name" value="rsmG_gidB"/>
    <property type="match status" value="1"/>
</dbReference>
<keyword evidence="5 6" id="KW-0949">S-adenosyl-L-methionine</keyword>
<dbReference type="SUPFAM" id="SSF53335">
    <property type="entry name" value="S-adenosyl-L-methionine-dependent methyltransferases"/>
    <property type="match status" value="1"/>
</dbReference>
<dbReference type="Pfam" id="PF02527">
    <property type="entry name" value="GidB"/>
    <property type="match status" value="1"/>
</dbReference>
<dbReference type="InterPro" id="IPR029063">
    <property type="entry name" value="SAM-dependent_MTases_sf"/>
</dbReference>
<evidence type="ECO:0000313" key="8">
    <source>
        <dbReference type="Proteomes" id="UP001440612"/>
    </source>
</evidence>
<proteinExistence type="inferred from homology"/>
<dbReference type="EMBL" id="CP150951">
    <property type="protein sequence ID" value="WZC49636.1"/>
    <property type="molecule type" value="Genomic_DNA"/>
</dbReference>
<dbReference type="GO" id="GO:0032259">
    <property type="term" value="P:methylation"/>
    <property type="evidence" value="ECO:0007669"/>
    <property type="project" value="UniProtKB-KW"/>
</dbReference>
<reference evidence="8" key="1">
    <citation type="submission" date="2024-04" db="EMBL/GenBank/DDBJ databases">
        <title>Phylogenomic analyses of a clade within the roseobacter group suggest taxonomic reassignments of species of the genera Aestuariivita, Citreicella, Loktanella, Nautella, Pelagibaca, Ruegeria, Thalassobius, Thiobacimonas and Tropicibacter, and the proposal o.</title>
        <authorList>
            <person name="Jeon C.O."/>
        </authorList>
    </citation>
    <scope>NUCLEOTIDE SEQUENCE [LARGE SCALE GENOMIC DNA]</scope>
    <source>
        <strain evidence="8">BS5-3</strain>
    </source>
</reference>
<accession>A0ABZ2V6V7</accession>
<evidence type="ECO:0000256" key="2">
    <source>
        <dbReference type="ARBA" id="ARBA00022552"/>
    </source>
</evidence>
<keyword evidence="2 6" id="KW-0698">rRNA processing</keyword>
<feature type="binding site" evidence="6">
    <location>
        <begin position="123"/>
        <end position="124"/>
    </location>
    <ligand>
        <name>S-adenosyl-L-methionine</name>
        <dbReference type="ChEBI" id="CHEBI:59789"/>
    </ligand>
</feature>
<keyword evidence="4 6" id="KW-0808">Transferase</keyword>
<evidence type="ECO:0000256" key="6">
    <source>
        <dbReference type="HAMAP-Rule" id="MF_00074"/>
    </source>
</evidence>
<dbReference type="HAMAP" id="MF_00074">
    <property type="entry name" value="16SrRNA_methyltr_G"/>
    <property type="match status" value="1"/>
</dbReference>
<dbReference type="InterPro" id="IPR003682">
    <property type="entry name" value="rRNA_ssu_MeTfrase_G"/>
</dbReference>
<comment type="function">
    <text evidence="6">Specifically methylates the N7 position of guanine in position 527 of 16S rRNA.</text>
</comment>
<keyword evidence="8" id="KW-1185">Reference proteome</keyword>
<feature type="binding site" evidence="6">
    <location>
        <position position="74"/>
    </location>
    <ligand>
        <name>S-adenosyl-L-methionine</name>
        <dbReference type="ChEBI" id="CHEBI:59789"/>
    </ligand>
</feature>
<dbReference type="PANTHER" id="PTHR31760:SF0">
    <property type="entry name" value="S-ADENOSYL-L-METHIONINE-DEPENDENT METHYLTRANSFERASES SUPERFAMILY PROTEIN"/>
    <property type="match status" value="1"/>
</dbReference>
<organism evidence="7 8">
    <name type="scientific">Yoonia phaeophyticola</name>
    <dbReference type="NCBI Taxonomy" id="3137369"/>
    <lineage>
        <taxon>Bacteria</taxon>
        <taxon>Pseudomonadati</taxon>
        <taxon>Pseudomonadota</taxon>
        <taxon>Alphaproteobacteria</taxon>
        <taxon>Rhodobacterales</taxon>
        <taxon>Paracoccaceae</taxon>
        <taxon>Yoonia</taxon>
    </lineage>
</organism>
<comment type="caution">
    <text evidence="6">Lacks conserved residue(s) required for the propagation of feature annotation.</text>
</comment>
<evidence type="ECO:0000313" key="7">
    <source>
        <dbReference type="EMBL" id="WZC49636.1"/>
    </source>
</evidence>
<dbReference type="Gene3D" id="3.40.50.150">
    <property type="entry name" value="Vaccinia Virus protein VP39"/>
    <property type="match status" value="1"/>
</dbReference>
<name>A0ABZ2V6V7_9RHOB</name>
<gene>
    <name evidence="6 7" type="primary">rsmG</name>
    <name evidence="7" type="ORF">AABB29_03005</name>
</gene>
<dbReference type="RefSeq" id="WP_341367746.1">
    <property type="nucleotide sequence ID" value="NZ_CP150951.2"/>
</dbReference>
<feature type="binding site" evidence="6">
    <location>
        <position position="69"/>
    </location>
    <ligand>
        <name>S-adenosyl-L-methionine</name>
        <dbReference type="ChEBI" id="CHEBI:59789"/>
    </ligand>
</feature>
<comment type="catalytic activity">
    <reaction evidence="6">
        <text>guanosine(527) in 16S rRNA + S-adenosyl-L-methionine = N(7)-methylguanosine(527) in 16S rRNA + S-adenosyl-L-homocysteine</text>
        <dbReference type="Rhea" id="RHEA:42732"/>
        <dbReference type="Rhea" id="RHEA-COMP:10209"/>
        <dbReference type="Rhea" id="RHEA-COMP:10210"/>
        <dbReference type="ChEBI" id="CHEBI:57856"/>
        <dbReference type="ChEBI" id="CHEBI:59789"/>
        <dbReference type="ChEBI" id="CHEBI:74269"/>
        <dbReference type="ChEBI" id="CHEBI:74480"/>
        <dbReference type="EC" id="2.1.1.170"/>
    </reaction>
</comment>
<sequence>MPNEVAGEDVSRETFDDLIKFSDLVRKWTTKINLIAPSTIDDIWSRHVVDSSQLFRYAPNQFNHWVDIGSGGGFPGIVMAIYAKEQQPAAKFTLIESDQRKATFLRTASRELSLNVSVVAARIEDVPYGAADIVSARALATLSTLLPLANQHLAPDGTCLFHKGKRVDEEIEEARKNWLFDLEEHPSFTDPAARLLVIQRISRAE</sequence>
<dbReference type="PANTHER" id="PTHR31760">
    <property type="entry name" value="S-ADENOSYL-L-METHIONINE-DEPENDENT METHYLTRANSFERASES SUPERFAMILY PROTEIN"/>
    <property type="match status" value="1"/>
</dbReference>
<dbReference type="Proteomes" id="UP001440612">
    <property type="component" value="Chromosome"/>
</dbReference>
<evidence type="ECO:0000256" key="3">
    <source>
        <dbReference type="ARBA" id="ARBA00022603"/>
    </source>
</evidence>
<feature type="binding site" evidence="6">
    <location>
        <position position="137"/>
    </location>
    <ligand>
        <name>S-adenosyl-L-methionine</name>
        <dbReference type="ChEBI" id="CHEBI:59789"/>
    </ligand>
</feature>
<dbReference type="GO" id="GO:0008168">
    <property type="term" value="F:methyltransferase activity"/>
    <property type="evidence" value="ECO:0007669"/>
    <property type="project" value="UniProtKB-KW"/>
</dbReference>